<evidence type="ECO:0000259" key="1">
    <source>
        <dbReference type="Pfam" id="PF03732"/>
    </source>
</evidence>
<feature type="domain" description="Retrotransposon gag" evidence="1">
    <location>
        <begin position="70"/>
        <end position="132"/>
    </location>
</feature>
<dbReference type="AlphaFoldDB" id="A0AAF0V8R5"/>
<evidence type="ECO:0000313" key="2">
    <source>
        <dbReference type="EMBL" id="WMV58721.1"/>
    </source>
</evidence>
<keyword evidence="3" id="KW-1185">Reference proteome</keyword>
<dbReference type="EMBL" id="CP133623">
    <property type="protein sequence ID" value="WMV58721.1"/>
    <property type="molecule type" value="Genomic_DNA"/>
</dbReference>
<evidence type="ECO:0000313" key="3">
    <source>
        <dbReference type="Proteomes" id="UP001234989"/>
    </source>
</evidence>
<dbReference type="PANTHER" id="PTHR24559:SF450">
    <property type="entry name" value="RNA-DIRECTED DNA POLYMERASE HOMOLOG"/>
    <property type="match status" value="1"/>
</dbReference>
<dbReference type="Pfam" id="PF03732">
    <property type="entry name" value="Retrotrans_gag"/>
    <property type="match status" value="1"/>
</dbReference>
<reference evidence="2" key="1">
    <citation type="submission" date="2023-08" db="EMBL/GenBank/DDBJ databases">
        <title>A de novo genome assembly of Solanum verrucosum Schlechtendal, a Mexican diploid species geographically isolated from the other diploid A-genome species in potato relatives.</title>
        <authorList>
            <person name="Hosaka K."/>
        </authorList>
    </citation>
    <scope>NUCLEOTIDE SEQUENCE</scope>
    <source>
        <tissue evidence="2">Young leaves</tissue>
    </source>
</reference>
<protein>
    <recommendedName>
        <fullName evidence="1">Retrotransposon gag domain-containing protein</fullName>
    </recommendedName>
</protein>
<dbReference type="Proteomes" id="UP001234989">
    <property type="component" value="Chromosome 12"/>
</dbReference>
<accession>A0AAF0V8R5</accession>
<proteinExistence type="predicted"/>
<sequence>MCLPLASNHASKKNGYLENPYQCRVPTGTYAILVSQNYVIQTRNGVRDSGQNPSTEWELSRDEEALPAKQDDFMEAFLDHFYLHELKKEKVEEFVNLEQEKMTVRQYDLKFTQLSRYASYVVSTTRARMLKFVSRVAKHVKNEYKAAFLDLDVSPDGVTGILQVFSHDVYVLLDPCATLFFVKDSKIEVPSLQSISIVNEYPKVFPEDFPRIPLDREINFGIDVLPDTQPIFIPPYKMAPAELKELNDEGEDATNLRIMLQTLRDHELYAKFSKCEFWLDSVFVLAPSFPVKGSRWILTRPTTPTEIRNLLGLGWLLQKIHGRLFIYYCCIDKANPEDSYVLVV</sequence>
<dbReference type="PANTHER" id="PTHR24559">
    <property type="entry name" value="TRANSPOSON TY3-I GAG-POL POLYPROTEIN"/>
    <property type="match status" value="1"/>
</dbReference>
<organism evidence="2 3">
    <name type="scientific">Solanum verrucosum</name>
    <dbReference type="NCBI Taxonomy" id="315347"/>
    <lineage>
        <taxon>Eukaryota</taxon>
        <taxon>Viridiplantae</taxon>
        <taxon>Streptophyta</taxon>
        <taxon>Embryophyta</taxon>
        <taxon>Tracheophyta</taxon>
        <taxon>Spermatophyta</taxon>
        <taxon>Magnoliopsida</taxon>
        <taxon>eudicotyledons</taxon>
        <taxon>Gunneridae</taxon>
        <taxon>Pentapetalae</taxon>
        <taxon>asterids</taxon>
        <taxon>lamiids</taxon>
        <taxon>Solanales</taxon>
        <taxon>Solanaceae</taxon>
        <taxon>Solanoideae</taxon>
        <taxon>Solaneae</taxon>
        <taxon>Solanum</taxon>
    </lineage>
</organism>
<name>A0AAF0V8R5_SOLVR</name>
<dbReference type="InterPro" id="IPR005162">
    <property type="entry name" value="Retrotrans_gag_dom"/>
</dbReference>
<gene>
    <name evidence="2" type="ORF">MTR67_052106</name>
</gene>
<dbReference type="InterPro" id="IPR053134">
    <property type="entry name" value="RNA-dir_DNA_polymerase"/>
</dbReference>
<dbReference type="SUPFAM" id="SSF56672">
    <property type="entry name" value="DNA/RNA polymerases"/>
    <property type="match status" value="1"/>
</dbReference>
<dbReference type="InterPro" id="IPR043502">
    <property type="entry name" value="DNA/RNA_pol_sf"/>
</dbReference>